<keyword evidence="2" id="KW-1185">Reference proteome</keyword>
<reference evidence="1 2" key="1">
    <citation type="journal article" date="2018" name="Front. Plant Sci.">
        <title>Red Clover (Trifolium pratense) and Zigzag Clover (T. medium) - A Picture of Genomic Similarities and Differences.</title>
        <authorList>
            <person name="Dluhosova J."/>
            <person name="Istvanek J."/>
            <person name="Nedelnik J."/>
            <person name="Repkova J."/>
        </authorList>
    </citation>
    <scope>NUCLEOTIDE SEQUENCE [LARGE SCALE GENOMIC DNA]</scope>
    <source>
        <strain evidence="2">cv. 10/8</strain>
        <tissue evidence="1">Leaf</tissue>
    </source>
</reference>
<dbReference type="EMBL" id="LXQA010329138">
    <property type="protein sequence ID" value="MCI44328.1"/>
    <property type="molecule type" value="Genomic_DNA"/>
</dbReference>
<feature type="non-terminal residue" evidence="1">
    <location>
        <position position="48"/>
    </location>
</feature>
<evidence type="ECO:0000313" key="1">
    <source>
        <dbReference type="EMBL" id="MCI44328.1"/>
    </source>
</evidence>
<evidence type="ECO:0000313" key="2">
    <source>
        <dbReference type="Proteomes" id="UP000265520"/>
    </source>
</evidence>
<name>A0A392S668_9FABA</name>
<comment type="caution">
    <text evidence="1">The sequence shown here is derived from an EMBL/GenBank/DDBJ whole genome shotgun (WGS) entry which is preliminary data.</text>
</comment>
<sequence>MRETNIMTFKRKSIDTRVCLTVNMIDIMAWKVDKIDNLVEKRLKKKDG</sequence>
<accession>A0A392S668</accession>
<proteinExistence type="predicted"/>
<organism evidence="1 2">
    <name type="scientific">Trifolium medium</name>
    <dbReference type="NCBI Taxonomy" id="97028"/>
    <lineage>
        <taxon>Eukaryota</taxon>
        <taxon>Viridiplantae</taxon>
        <taxon>Streptophyta</taxon>
        <taxon>Embryophyta</taxon>
        <taxon>Tracheophyta</taxon>
        <taxon>Spermatophyta</taxon>
        <taxon>Magnoliopsida</taxon>
        <taxon>eudicotyledons</taxon>
        <taxon>Gunneridae</taxon>
        <taxon>Pentapetalae</taxon>
        <taxon>rosids</taxon>
        <taxon>fabids</taxon>
        <taxon>Fabales</taxon>
        <taxon>Fabaceae</taxon>
        <taxon>Papilionoideae</taxon>
        <taxon>50 kb inversion clade</taxon>
        <taxon>NPAAA clade</taxon>
        <taxon>Hologalegina</taxon>
        <taxon>IRL clade</taxon>
        <taxon>Trifolieae</taxon>
        <taxon>Trifolium</taxon>
    </lineage>
</organism>
<dbReference type="AlphaFoldDB" id="A0A392S668"/>
<protein>
    <submittedName>
        <fullName evidence="1">Uncharacterized protein</fullName>
    </submittedName>
</protein>
<dbReference type="Proteomes" id="UP000265520">
    <property type="component" value="Unassembled WGS sequence"/>
</dbReference>